<dbReference type="InterPro" id="IPR029063">
    <property type="entry name" value="SAM-dependent_MTases_sf"/>
</dbReference>
<keyword evidence="1" id="KW-0472">Membrane</keyword>
<keyword evidence="1" id="KW-0812">Transmembrane</keyword>
<evidence type="ECO:0000256" key="1">
    <source>
        <dbReference type="SAM" id="Phobius"/>
    </source>
</evidence>
<dbReference type="Proteomes" id="UP001190700">
    <property type="component" value="Unassembled WGS sequence"/>
</dbReference>
<accession>A0AAE0EVS1</accession>
<keyword evidence="1" id="KW-1133">Transmembrane helix</keyword>
<evidence type="ECO:0000313" key="2">
    <source>
        <dbReference type="EMBL" id="KAK3241852.1"/>
    </source>
</evidence>
<organism evidence="2 3">
    <name type="scientific">Cymbomonas tetramitiformis</name>
    <dbReference type="NCBI Taxonomy" id="36881"/>
    <lineage>
        <taxon>Eukaryota</taxon>
        <taxon>Viridiplantae</taxon>
        <taxon>Chlorophyta</taxon>
        <taxon>Pyramimonadophyceae</taxon>
        <taxon>Pyramimonadales</taxon>
        <taxon>Pyramimonadaceae</taxon>
        <taxon>Cymbomonas</taxon>
    </lineage>
</organism>
<comment type="caution">
    <text evidence="2">The sequence shown here is derived from an EMBL/GenBank/DDBJ whole genome shotgun (WGS) entry which is preliminary data.</text>
</comment>
<reference evidence="2 3" key="1">
    <citation type="journal article" date="2015" name="Genome Biol. Evol.">
        <title>Comparative Genomics of a Bacterivorous Green Alga Reveals Evolutionary Causalities and Consequences of Phago-Mixotrophic Mode of Nutrition.</title>
        <authorList>
            <person name="Burns J.A."/>
            <person name="Paasch A."/>
            <person name="Narechania A."/>
            <person name="Kim E."/>
        </authorList>
    </citation>
    <scope>NUCLEOTIDE SEQUENCE [LARGE SCALE GENOMIC DNA]</scope>
    <source>
        <strain evidence="2 3">PLY_AMNH</strain>
    </source>
</reference>
<dbReference type="EMBL" id="LGRX02033291">
    <property type="protein sequence ID" value="KAK3241852.1"/>
    <property type="molecule type" value="Genomic_DNA"/>
</dbReference>
<evidence type="ECO:0000313" key="3">
    <source>
        <dbReference type="Proteomes" id="UP001190700"/>
    </source>
</evidence>
<dbReference type="Gene3D" id="3.40.50.150">
    <property type="entry name" value="Vaccinia Virus protein VP39"/>
    <property type="match status" value="1"/>
</dbReference>
<proteinExistence type="predicted"/>
<keyword evidence="3" id="KW-1185">Reference proteome</keyword>
<dbReference type="SUPFAM" id="SSF53335">
    <property type="entry name" value="S-adenosyl-L-methionine-dependent methyltransferases"/>
    <property type="match status" value="1"/>
</dbReference>
<dbReference type="AlphaFoldDB" id="A0AAE0EVS1"/>
<dbReference type="Pfam" id="PF13489">
    <property type="entry name" value="Methyltransf_23"/>
    <property type="match status" value="1"/>
</dbReference>
<name>A0AAE0EVS1_9CHLO</name>
<feature type="transmembrane region" description="Helical" evidence="1">
    <location>
        <begin position="12"/>
        <end position="31"/>
    </location>
</feature>
<dbReference type="CDD" id="cd02440">
    <property type="entry name" value="AdoMet_MTases"/>
    <property type="match status" value="1"/>
</dbReference>
<protein>
    <submittedName>
        <fullName evidence="2">Uncharacterized protein</fullName>
    </submittedName>
</protein>
<gene>
    <name evidence="2" type="ORF">CYMTET_48417</name>
</gene>
<sequence length="333" mass="37928">MFRMNTNSAGDIVWKVICLVGILLTYVHIHLNSAQITAARYTIQEQGAAISLLKSKIKKFELDQGGGSGSKQTPSAKRIANIRASVPNAMPALPVSDTLGQKLQEHRNALGYGGANEGVHIGGFLQNDTKSYERNLWHWLIFNQKVTSMLDVGCGMGYSSKYFLDHGVDVLCVEGSHEGVETTVLPKSRVVEHDFTRGPWWPKDQVFDIVWSVEFLEHIDQKYLDNVVAAFKSARYLFVSHSTWGGWHHVSVHKSWWWVEKLSAYGFEYSEKLTEISKNLCKGRQDQSYFGMHGLVFRNPELATEDVFKEPGTMEERKLIWERDLYLHQCHCF</sequence>